<keyword evidence="8" id="KW-0449">Lipoprotein</keyword>
<keyword evidence="3 8" id="KW-0808">Transferase</keyword>
<gene>
    <name evidence="8" type="ORF">COX39_02110</name>
</gene>
<evidence type="ECO:0000256" key="1">
    <source>
        <dbReference type="ARBA" id="ARBA00007150"/>
    </source>
</evidence>
<name>A0A2G9YQS4_9BACT</name>
<feature type="transmembrane region" description="Helical" evidence="7">
    <location>
        <begin position="164"/>
        <end position="182"/>
    </location>
</feature>
<keyword evidence="2" id="KW-1003">Cell membrane</keyword>
<evidence type="ECO:0000256" key="3">
    <source>
        <dbReference type="ARBA" id="ARBA00022679"/>
    </source>
</evidence>
<evidence type="ECO:0000256" key="5">
    <source>
        <dbReference type="ARBA" id="ARBA00022989"/>
    </source>
</evidence>
<evidence type="ECO:0000256" key="4">
    <source>
        <dbReference type="ARBA" id="ARBA00022692"/>
    </source>
</evidence>
<sequence>MIPYKVFDAFKFGPLTLHTWGIFFALGFVAALIYVMSEAIRKKISSDKIFDLSLILLFAGVLGSRLGFVIANYQIYLSHPVEIFKVWDGGLGFISGFLLAILVGWLYIRAQKLDFWKVADIYVPAVALGYFIGRIGCFLTHDHLGKETNFFLGVKMAGKVYHDTSIYTTALALIIFIILLLLKNRERFD</sequence>
<dbReference type="InterPro" id="IPR001640">
    <property type="entry name" value="Lgt"/>
</dbReference>
<dbReference type="GO" id="GO:0008961">
    <property type="term" value="F:phosphatidylglycerol-prolipoprotein diacylglyceryl transferase activity"/>
    <property type="evidence" value="ECO:0007669"/>
    <property type="project" value="InterPro"/>
</dbReference>
<dbReference type="Proteomes" id="UP000231567">
    <property type="component" value="Unassembled WGS sequence"/>
</dbReference>
<keyword evidence="5 7" id="KW-1133">Transmembrane helix</keyword>
<accession>A0A2G9YQS4</accession>
<feature type="transmembrane region" description="Helical" evidence="7">
    <location>
        <begin position="49"/>
        <end position="71"/>
    </location>
</feature>
<keyword evidence="4 7" id="KW-0812">Transmembrane</keyword>
<organism evidence="8 9">
    <name type="scientific">Candidatus Nealsonbacteria bacterium CG23_combo_of_CG06-09_8_20_14_all_40_13</name>
    <dbReference type="NCBI Taxonomy" id="1974724"/>
    <lineage>
        <taxon>Bacteria</taxon>
        <taxon>Candidatus Nealsoniibacteriota</taxon>
    </lineage>
</organism>
<evidence type="ECO:0000256" key="2">
    <source>
        <dbReference type="ARBA" id="ARBA00022475"/>
    </source>
</evidence>
<evidence type="ECO:0000313" key="8">
    <source>
        <dbReference type="EMBL" id="PIP21598.1"/>
    </source>
</evidence>
<protein>
    <submittedName>
        <fullName evidence="8">Prolipoprotein diacylglyceryl transferase</fullName>
    </submittedName>
</protein>
<dbReference type="GO" id="GO:0005886">
    <property type="term" value="C:plasma membrane"/>
    <property type="evidence" value="ECO:0007669"/>
    <property type="project" value="InterPro"/>
</dbReference>
<comment type="similarity">
    <text evidence="1">Belongs to the Lgt family.</text>
</comment>
<evidence type="ECO:0000256" key="7">
    <source>
        <dbReference type="SAM" id="Phobius"/>
    </source>
</evidence>
<feature type="transmembrane region" description="Helical" evidence="7">
    <location>
        <begin position="91"/>
        <end position="109"/>
    </location>
</feature>
<evidence type="ECO:0000313" key="9">
    <source>
        <dbReference type="Proteomes" id="UP000231567"/>
    </source>
</evidence>
<dbReference type="PANTHER" id="PTHR30589:SF0">
    <property type="entry name" value="PHOSPHATIDYLGLYCEROL--PROLIPOPROTEIN DIACYLGLYCERYL TRANSFERASE"/>
    <property type="match status" value="1"/>
</dbReference>
<reference evidence="8 9" key="1">
    <citation type="submission" date="2017-09" db="EMBL/GenBank/DDBJ databases">
        <title>Depth-based differentiation of microbial function through sediment-hosted aquifers and enrichment of novel symbionts in the deep terrestrial subsurface.</title>
        <authorList>
            <person name="Probst A.J."/>
            <person name="Ladd B."/>
            <person name="Jarett J.K."/>
            <person name="Geller-Mcgrath D.E."/>
            <person name="Sieber C.M."/>
            <person name="Emerson J.B."/>
            <person name="Anantharaman K."/>
            <person name="Thomas B.C."/>
            <person name="Malmstrom R."/>
            <person name="Stieglmeier M."/>
            <person name="Klingl A."/>
            <person name="Woyke T."/>
            <person name="Ryan C.M."/>
            <person name="Banfield J.F."/>
        </authorList>
    </citation>
    <scope>NUCLEOTIDE SEQUENCE [LARGE SCALE GENOMIC DNA]</scope>
    <source>
        <strain evidence="8">CG23_combo_of_CG06-09_8_20_14_all_40_13</strain>
    </source>
</reference>
<dbReference type="AlphaFoldDB" id="A0A2G9YQS4"/>
<dbReference type="PANTHER" id="PTHR30589">
    <property type="entry name" value="PROLIPOPROTEIN DIACYLGLYCERYL TRANSFERASE"/>
    <property type="match status" value="1"/>
</dbReference>
<feature type="transmembrane region" description="Helical" evidence="7">
    <location>
        <begin position="121"/>
        <end position="144"/>
    </location>
</feature>
<dbReference type="GO" id="GO:0042158">
    <property type="term" value="P:lipoprotein biosynthetic process"/>
    <property type="evidence" value="ECO:0007669"/>
    <property type="project" value="InterPro"/>
</dbReference>
<feature type="non-terminal residue" evidence="8">
    <location>
        <position position="189"/>
    </location>
</feature>
<keyword evidence="6 7" id="KW-0472">Membrane</keyword>
<proteinExistence type="inferred from homology"/>
<dbReference type="Pfam" id="PF01790">
    <property type="entry name" value="LGT"/>
    <property type="match status" value="1"/>
</dbReference>
<feature type="transmembrane region" description="Helical" evidence="7">
    <location>
        <begin position="20"/>
        <end position="37"/>
    </location>
</feature>
<comment type="caution">
    <text evidence="8">The sequence shown here is derived from an EMBL/GenBank/DDBJ whole genome shotgun (WGS) entry which is preliminary data.</text>
</comment>
<evidence type="ECO:0000256" key="6">
    <source>
        <dbReference type="ARBA" id="ARBA00023136"/>
    </source>
</evidence>
<dbReference type="EMBL" id="PCRM01000031">
    <property type="protein sequence ID" value="PIP21598.1"/>
    <property type="molecule type" value="Genomic_DNA"/>
</dbReference>